<feature type="non-terminal residue" evidence="1">
    <location>
        <position position="111"/>
    </location>
</feature>
<organism evidence="1 2">
    <name type="scientific">Stegodyphus mimosarum</name>
    <name type="common">African social velvet spider</name>
    <dbReference type="NCBI Taxonomy" id="407821"/>
    <lineage>
        <taxon>Eukaryota</taxon>
        <taxon>Metazoa</taxon>
        <taxon>Ecdysozoa</taxon>
        <taxon>Arthropoda</taxon>
        <taxon>Chelicerata</taxon>
        <taxon>Arachnida</taxon>
        <taxon>Araneae</taxon>
        <taxon>Araneomorphae</taxon>
        <taxon>Entelegynae</taxon>
        <taxon>Eresoidea</taxon>
        <taxon>Eresidae</taxon>
        <taxon>Stegodyphus</taxon>
    </lineage>
</organism>
<reference evidence="1 2" key="1">
    <citation type="submission" date="2013-11" db="EMBL/GenBank/DDBJ databases">
        <title>Genome sequencing of Stegodyphus mimosarum.</title>
        <authorList>
            <person name="Bechsgaard J."/>
        </authorList>
    </citation>
    <scope>NUCLEOTIDE SEQUENCE [LARGE SCALE GENOMIC DNA]</scope>
</reference>
<keyword evidence="2" id="KW-1185">Reference proteome</keyword>
<name>A0A087UB52_STEMI</name>
<proteinExistence type="predicted"/>
<dbReference type="AlphaFoldDB" id="A0A087UB52"/>
<dbReference type="Proteomes" id="UP000054359">
    <property type="component" value="Unassembled WGS sequence"/>
</dbReference>
<evidence type="ECO:0000313" key="2">
    <source>
        <dbReference type="Proteomes" id="UP000054359"/>
    </source>
</evidence>
<gene>
    <name evidence="1" type="ORF">X975_07613</name>
</gene>
<sequence length="111" mass="12830">MQDMHQLHLYSQVQVQARKWFHIVLALDKSHIVLALDKFHIVLALEKLHTAVDLGNLNTAHYFHADYKELYYSQVEMSQELQYSAARHSVVLLNDLNEPPIDPLARGLAQL</sequence>
<evidence type="ECO:0000313" key="1">
    <source>
        <dbReference type="EMBL" id="KFM74591.1"/>
    </source>
</evidence>
<protein>
    <submittedName>
        <fullName evidence="1">Uncharacterized protein</fullName>
    </submittedName>
</protein>
<accession>A0A087UB52</accession>
<dbReference type="EMBL" id="KK119064">
    <property type="protein sequence ID" value="KFM74591.1"/>
    <property type="molecule type" value="Genomic_DNA"/>
</dbReference>